<evidence type="ECO:0000259" key="2">
    <source>
        <dbReference type="Pfam" id="PF13193"/>
    </source>
</evidence>
<organism evidence="3">
    <name type="scientific">freshwater metagenome</name>
    <dbReference type="NCBI Taxonomy" id="449393"/>
    <lineage>
        <taxon>unclassified sequences</taxon>
        <taxon>metagenomes</taxon>
        <taxon>ecological metagenomes</taxon>
    </lineage>
</organism>
<evidence type="ECO:0000313" key="3">
    <source>
        <dbReference type="EMBL" id="CAB4610689.1"/>
    </source>
</evidence>
<dbReference type="InterPro" id="IPR045851">
    <property type="entry name" value="AMP-bd_C_sf"/>
</dbReference>
<dbReference type="InterPro" id="IPR050237">
    <property type="entry name" value="ATP-dep_AMP-bd_enzyme"/>
</dbReference>
<dbReference type="Pfam" id="PF00501">
    <property type="entry name" value="AMP-binding"/>
    <property type="match status" value="1"/>
</dbReference>
<sequence length="546" mass="59340">MSSFPPATLGIAEILEAITATRPNDECLIFRDKRFTWQQVSDRTRQLANYLASQGLGCHTERDQLPGWESGQDHLAIYLHNGNEYLEAMLGSWKARVAPFNVNYRYVAEELHYLLNDANASAIVIHSRFAPLLAEIRSSLPNLRVILQVPDSSGNDLLPGAVWYEDALSQSTTDKPAAGYSGDDLYILYTGGTTGMPKGVLWRNADAVVECFGGSKTARTLDEFITEATGTLRALPSPPFMHGAGHWIAMRAWLTGGTIIVQSQPDRLEAEDIWNLVEEEKVNFLLIVGDAFARPLLDGLVTNTHDLSSLLSILSGGAALSAHLKAEFLSHLPTVMVVDGLGSSEAGGQLSQVSAGGVTSTGSFPLSPQNHILSEDLTSELAPGHEGLGWLAKSGRLALGYFHDQAKTEKTYPVVDGIRFVVPGDRARLTADNMIEVHGRDSVTINSGGEKIFAEEVEAAIKAHPHVYDCVVAGRPSERWGNEVVAVVRLKEGKTPDDASILATAEHHIARYKMPKQIVYVAEIVRSPAGKADYRWAKQIAIDNAN</sequence>
<evidence type="ECO:0000259" key="1">
    <source>
        <dbReference type="Pfam" id="PF00501"/>
    </source>
</evidence>
<name>A0A6J6HFI7_9ZZZZ</name>
<dbReference type="InterPro" id="IPR042099">
    <property type="entry name" value="ANL_N_sf"/>
</dbReference>
<accession>A0A6J6HFI7</accession>
<dbReference type="Gene3D" id="3.40.50.12780">
    <property type="entry name" value="N-terminal domain of ligase-like"/>
    <property type="match status" value="1"/>
</dbReference>
<reference evidence="3" key="1">
    <citation type="submission" date="2020-05" db="EMBL/GenBank/DDBJ databases">
        <authorList>
            <person name="Chiriac C."/>
            <person name="Salcher M."/>
            <person name="Ghai R."/>
            <person name="Kavagutti S V."/>
        </authorList>
    </citation>
    <scope>NUCLEOTIDE SEQUENCE</scope>
</reference>
<dbReference type="EMBL" id="CAEZUZ010000025">
    <property type="protein sequence ID" value="CAB4610689.1"/>
    <property type="molecule type" value="Genomic_DNA"/>
</dbReference>
<dbReference type="Gene3D" id="3.30.300.30">
    <property type="match status" value="1"/>
</dbReference>
<feature type="domain" description="AMP-binding enzyme C-terminal" evidence="2">
    <location>
        <begin position="456"/>
        <end position="531"/>
    </location>
</feature>
<dbReference type="PROSITE" id="PS00455">
    <property type="entry name" value="AMP_BINDING"/>
    <property type="match status" value="1"/>
</dbReference>
<feature type="domain" description="AMP-dependent synthetase/ligase" evidence="1">
    <location>
        <begin position="19"/>
        <end position="401"/>
    </location>
</feature>
<dbReference type="GO" id="GO:0016878">
    <property type="term" value="F:acid-thiol ligase activity"/>
    <property type="evidence" value="ECO:0007669"/>
    <property type="project" value="UniProtKB-ARBA"/>
</dbReference>
<dbReference type="SUPFAM" id="SSF56801">
    <property type="entry name" value="Acetyl-CoA synthetase-like"/>
    <property type="match status" value="1"/>
</dbReference>
<dbReference type="Pfam" id="PF13193">
    <property type="entry name" value="AMP-binding_C"/>
    <property type="match status" value="1"/>
</dbReference>
<gene>
    <name evidence="3" type="ORF">UFOPK1889_00268</name>
</gene>
<proteinExistence type="predicted"/>
<dbReference type="PANTHER" id="PTHR43767:SF1">
    <property type="entry name" value="NONRIBOSOMAL PEPTIDE SYNTHASE PES1 (EUROFUNG)-RELATED"/>
    <property type="match status" value="1"/>
</dbReference>
<dbReference type="PANTHER" id="PTHR43767">
    <property type="entry name" value="LONG-CHAIN-FATTY-ACID--COA LIGASE"/>
    <property type="match status" value="1"/>
</dbReference>
<protein>
    <submittedName>
        <fullName evidence="3">Unannotated protein</fullName>
    </submittedName>
</protein>
<dbReference type="InterPro" id="IPR025110">
    <property type="entry name" value="AMP-bd_C"/>
</dbReference>
<dbReference type="NCBIfam" id="NF005863">
    <property type="entry name" value="PRK07798.1"/>
    <property type="match status" value="1"/>
</dbReference>
<dbReference type="InterPro" id="IPR020845">
    <property type="entry name" value="AMP-binding_CS"/>
</dbReference>
<dbReference type="InterPro" id="IPR000873">
    <property type="entry name" value="AMP-dep_synth/lig_dom"/>
</dbReference>
<dbReference type="AlphaFoldDB" id="A0A6J6HFI7"/>